<dbReference type="EMBL" id="EU069391">
    <property type="protein sequence ID" value="ABU54330.1"/>
    <property type="molecule type" value="Genomic_DNA"/>
</dbReference>
<proteinExistence type="inferred from homology"/>
<feature type="domain" description="UspA" evidence="2">
    <location>
        <begin position="1"/>
        <end position="136"/>
    </location>
</feature>
<reference evidence="3" key="1">
    <citation type="submission" date="2007-07" db="EMBL/GenBank/DDBJ databases">
        <title>Phosphite oxidation in Desulfotignum phosphitoxidans.</title>
        <authorList>
            <person name="Simeonova D.D."/>
            <person name="Schink B."/>
        </authorList>
    </citation>
    <scope>NUCLEOTIDE SEQUENCE</scope>
    <source>
        <strain evidence="3">DSMZ 13687</strain>
    </source>
</reference>
<accession>A7UH59</accession>
<dbReference type="PRINTS" id="PR01438">
    <property type="entry name" value="UNVRSLSTRESS"/>
</dbReference>
<dbReference type="InterPro" id="IPR014729">
    <property type="entry name" value="Rossmann-like_a/b/a_fold"/>
</dbReference>
<protein>
    <submittedName>
        <fullName evidence="3">Putative UspA</fullName>
    </submittedName>
</protein>
<dbReference type="CDD" id="cd00293">
    <property type="entry name" value="USP-like"/>
    <property type="match status" value="1"/>
</dbReference>
<evidence type="ECO:0000256" key="1">
    <source>
        <dbReference type="ARBA" id="ARBA00008791"/>
    </source>
</evidence>
<comment type="similarity">
    <text evidence="1">Belongs to the universal stress protein A family.</text>
</comment>
<organism evidence="3">
    <name type="scientific">Desulfotignum phosphitoxidans</name>
    <dbReference type="NCBI Taxonomy" id="190898"/>
    <lineage>
        <taxon>Bacteria</taxon>
        <taxon>Pseudomonadati</taxon>
        <taxon>Thermodesulfobacteriota</taxon>
        <taxon>Desulfobacteria</taxon>
        <taxon>Desulfobacterales</taxon>
        <taxon>Desulfobacteraceae</taxon>
        <taxon>Desulfotignum</taxon>
    </lineage>
</organism>
<dbReference type="Pfam" id="PF00582">
    <property type="entry name" value="Usp"/>
    <property type="match status" value="1"/>
</dbReference>
<sequence length="148" mass="16359">MYKKILVPLDGSILCANALQSAEEMAKLHKAEVILLHVVPHATIYIEKEGSFCDFCEPSLKEQTTAEQFLTNSAEQLSSKGIKVSWATLTGERPAHEIIEYAKENSVDLIVMTTHGRSGFSHLWLGSVAEKVLRGASEFASLSCYRCK</sequence>
<dbReference type="InterPro" id="IPR006016">
    <property type="entry name" value="UspA"/>
</dbReference>
<evidence type="ECO:0000313" key="3">
    <source>
        <dbReference type="EMBL" id="ABU54330.1"/>
    </source>
</evidence>
<name>A7UH59_9BACT</name>
<dbReference type="PANTHER" id="PTHR46268:SF6">
    <property type="entry name" value="UNIVERSAL STRESS PROTEIN UP12"/>
    <property type="match status" value="1"/>
</dbReference>
<dbReference type="PANTHER" id="PTHR46268">
    <property type="entry name" value="STRESS RESPONSE PROTEIN NHAX"/>
    <property type="match status" value="1"/>
</dbReference>
<dbReference type="InterPro" id="IPR006015">
    <property type="entry name" value="Universal_stress_UspA"/>
</dbReference>
<dbReference type="Gene3D" id="3.40.50.620">
    <property type="entry name" value="HUPs"/>
    <property type="match status" value="1"/>
</dbReference>
<dbReference type="AlphaFoldDB" id="A7UH59"/>
<evidence type="ECO:0000259" key="2">
    <source>
        <dbReference type="Pfam" id="PF00582"/>
    </source>
</evidence>
<dbReference type="SUPFAM" id="SSF52402">
    <property type="entry name" value="Adenine nucleotide alpha hydrolases-like"/>
    <property type="match status" value="1"/>
</dbReference>